<evidence type="ECO:0000256" key="4">
    <source>
        <dbReference type="ARBA" id="ARBA00022679"/>
    </source>
</evidence>
<dbReference type="SUPFAM" id="SSF53383">
    <property type="entry name" value="PLP-dependent transferases"/>
    <property type="match status" value="1"/>
</dbReference>
<dbReference type="Pfam" id="PF00266">
    <property type="entry name" value="Aminotran_5"/>
    <property type="match status" value="1"/>
</dbReference>
<name>A0ABU0ARY8_9FIRM</name>
<evidence type="ECO:0000313" key="12">
    <source>
        <dbReference type="EMBL" id="MDQ0274021.1"/>
    </source>
</evidence>
<comment type="caution">
    <text evidence="12">The sequence shown here is derived from an EMBL/GenBank/DDBJ whole genome shotgun (WGS) entry which is preliminary data.</text>
</comment>
<keyword evidence="13" id="KW-1185">Reference proteome</keyword>
<evidence type="ECO:0000256" key="8">
    <source>
        <dbReference type="ARBA" id="ARBA00023014"/>
    </source>
</evidence>
<dbReference type="Proteomes" id="UP001236559">
    <property type="component" value="Unassembled WGS sequence"/>
</dbReference>
<keyword evidence="6" id="KW-0663">Pyridoxal phosphate</keyword>
<dbReference type="PANTHER" id="PTHR11601">
    <property type="entry name" value="CYSTEINE DESULFURYLASE FAMILY MEMBER"/>
    <property type="match status" value="1"/>
</dbReference>
<reference evidence="12 13" key="1">
    <citation type="submission" date="2023-07" db="EMBL/GenBank/DDBJ databases">
        <title>Genomic Encyclopedia of Type Strains, Phase IV (KMG-IV): sequencing the most valuable type-strain genomes for metagenomic binning, comparative biology and taxonomic classification.</title>
        <authorList>
            <person name="Goeker M."/>
        </authorList>
    </citation>
    <scope>NUCLEOTIDE SEQUENCE [LARGE SCALE GENOMIC DNA]</scope>
    <source>
        <strain evidence="12 13">DSM 22616</strain>
    </source>
</reference>
<keyword evidence="8" id="KW-0411">Iron-sulfur</keyword>
<evidence type="ECO:0000256" key="1">
    <source>
        <dbReference type="ARBA" id="ARBA00001933"/>
    </source>
</evidence>
<dbReference type="PROSITE" id="PS00595">
    <property type="entry name" value="AA_TRANSFER_CLASS_5"/>
    <property type="match status" value="1"/>
</dbReference>
<keyword evidence="5" id="KW-0479">Metal-binding</keyword>
<accession>A0ABU0ARY8</accession>
<evidence type="ECO:0000259" key="11">
    <source>
        <dbReference type="Pfam" id="PF00266"/>
    </source>
</evidence>
<proteinExistence type="inferred from homology"/>
<evidence type="ECO:0000256" key="7">
    <source>
        <dbReference type="ARBA" id="ARBA00023004"/>
    </source>
</evidence>
<dbReference type="GO" id="GO:0031071">
    <property type="term" value="F:cysteine desulfurase activity"/>
    <property type="evidence" value="ECO:0007669"/>
    <property type="project" value="UniProtKB-EC"/>
</dbReference>
<dbReference type="InterPro" id="IPR000192">
    <property type="entry name" value="Aminotrans_V_dom"/>
</dbReference>
<dbReference type="NCBIfam" id="NF002806">
    <property type="entry name" value="PRK02948.1"/>
    <property type="match status" value="1"/>
</dbReference>
<evidence type="ECO:0000256" key="2">
    <source>
        <dbReference type="ARBA" id="ARBA00006490"/>
    </source>
</evidence>
<protein>
    <recommendedName>
        <fullName evidence="3">cysteine desulfurase</fullName>
        <ecNumber evidence="3">2.8.1.7</ecNumber>
    </recommendedName>
</protein>
<comment type="similarity">
    <text evidence="2">Belongs to the class-V pyridoxal-phosphate-dependent aminotransferase family. NifS/IscS subfamily.</text>
</comment>
<evidence type="ECO:0000256" key="5">
    <source>
        <dbReference type="ARBA" id="ARBA00022723"/>
    </source>
</evidence>
<evidence type="ECO:0000256" key="6">
    <source>
        <dbReference type="ARBA" id="ARBA00022898"/>
    </source>
</evidence>
<keyword evidence="4 12" id="KW-0808">Transferase</keyword>
<evidence type="ECO:0000313" key="13">
    <source>
        <dbReference type="Proteomes" id="UP001236559"/>
    </source>
</evidence>
<feature type="domain" description="Aminotransferase class V" evidence="11">
    <location>
        <begin position="2"/>
        <end position="356"/>
    </location>
</feature>
<organism evidence="12 13">
    <name type="scientific">Peptoniphilus koenoeneniae</name>
    <dbReference type="NCBI Taxonomy" id="507751"/>
    <lineage>
        <taxon>Bacteria</taxon>
        <taxon>Bacillati</taxon>
        <taxon>Bacillota</taxon>
        <taxon>Tissierellia</taxon>
        <taxon>Tissierellales</taxon>
        <taxon>Peptoniphilaceae</taxon>
        <taxon>Peptoniphilus</taxon>
    </lineage>
</organism>
<dbReference type="InterPro" id="IPR015422">
    <property type="entry name" value="PyrdxlP-dep_Trfase_small"/>
</dbReference>
<comment type="cofactor">
    <cofactor evidence="1 10">
        <name>pyridoxal 5'-phosphate</name>
        <dbReference type="ChEBI" id="CHEBI:597326"/>
    </cofactor>
</comment>
<evidence type="ECO:0000256" key="3">
    <source>
        <dbReference type="ARBA" id="ARBA00012239"/>
    </source>
</evidence>
<comment type="catalytic activity">
    <reaction evidence="9">
        <text>(sulfur carrier)-H + L-cysteine = (sulfur carrier)-SH + L-alanine</text>
        <dbReference type="Rhea" id="RHEA:43892"/>
        <dbReference type="Rhea" id="RHEA-COMP:14737"/>
        <dbReference type="Rhea" id="RHEA-COMP:14739"/>
        <dbReference type="ChEBI" id="CHEBI:29917"/>
        <dbReference type="ChEBI" id="CHEBI:35235"/>
        <dbReference type="ChEBI" id="CHEBI:57972"/>
        <dbReference type="ChEBI" id="CHEBI:64428"/>
        <dbReference type="EC" id="2.8.1.7"/>
    </reaction>
</comment>
<sequence length="367" mass="40251">MIYFDNAATTKIHPQVLEEMYEAYKTISGNPSSVYSLGQEAKGAIEHARQTIANIMGVKPKEIYFTSGGTESDNWAIRGLLKASKKNHLITSTIEHHAVLHTTEYLRENGAKVDYVKVDKDGIIDLEELESLISEDTGLISIMTANNEIGTIEPIEEISKIAKAHNVLFHSDAVQGFFNTDIDFKKLDAASMSAHKIRGPKGIGIMYLRDGIKIDNLIFGGSQERGKRPGTENVQGIIGLSKACQIKSQNDNRAYVKSLRDYLIKNLEDLKIKINGSLEKRLVGNVNFILEGIHQNITLMKLDLAGICASAGSACTAGSLSPSHVLKAIGLSDEDAASSIRISLNEENTKEEIDVLINLLKNEVKNE</sequence>
<dbReference type="Gene3D" id="1.10.260.50">
    <property type="match status" value="1"/>
</dbReference>
<dbReference type="PIRSF" id="PIRSF005572">
    <property type="entry name" value="NifS"/>
    <property type="match status" value="1"/>
</dbReference>
<dbReference type="RefSeq" id="WP_023054778.1">
    <property type="nucleotide sequence ID" value="NZ_JAUSTN010000001.1"/>
</dbReference>
<dbReference type="InterPro" id="IPR015421">
    <property type="entry name" value="PyrdxlP-dep_Trfase_major"/>
</dbReference>
<evidence type="ECO:0000256" key="10">
    <source>
        <dbReference type="RuleBase" id="RU004504"/>
    </source>
</evidence>
<dbReference type="InterPro" id="IPR020578">
    <property type="entry name" value="Aminotrans_V_PyrdxlP_BS"/>
</dbReference>
<dbReference type="InterPro" id="IPR016454">
    <property type="entry name" value="Cysteine_dSase"/>
</dbReference>
<dbReference type="PANTHER" id="PTHR11601:SF34">
    <property type="entry name" value="CYSTEINE DESULFURASE"/>
    <property type="match status" value="1"/>
</dbReference>
<gene>
    <name evidence="12" type="ORF">J2S72_000017</name>
</gene>
<dbReference type="InterPro" id="IPR015424">
    <property type="entry name" value="PyrdxlP-dep_Trfase"/>
</dbReference>
<dbReference type="Gene3D" id="3.90.1150.10">
    <property type="entry name" value="Aspartate Aminotransferase, domain 1"/>
    <property type="match status" value="1"/>
</dbReference>
<evidence type="ECO:0000256" key="9">
    <source>
        <dbReference type="ARBA" id="ARBA00050776"/>
    </source>
</evidence>
<dbReference type="EC" id="2.8.1.7" evidence="3"/>
<dbReference type="Gene3D" id="3.40.640.10">
    <property type="entry name" value="Type I PLP-dependent aspartate aminotransferase-like (Major domain)"/>
    <property type="match status" value="1"/>
</dbReference>
<keyword evidence="7" id="KW-0408">Iron</keyword>
<dbReference type="EMBL" id="JAUSTN010000001">
    <property type="protein sequence ID" value="MDQ0274021.1"/>
    <property type="molecule type" value="Genomic_DNA"/>
</dbReference>